<dbReference type="PRINTS" id="PR01035">
    <property type="entry name" value="TCRTETA"/>
</dbReference>
<dbReference type="InterPro" id="IPR005829">
    <property type="entry name" value="Sugar_transporter_CS"/>
</dbReference>
<dbReference type="EMBL" id="DRMJ01000051">
    <property type="protein sequence ID" value="HHL42182.1"/>
    <property type="molecule type" value="Genomic_DNA"/>
</dbReference>
<keyword evidence="4" id="KW-0813">Transport</keyword>
<accession>A0A7C5QV73</accession>
<feature type="transmembrane region" description="Helical" evidence="8">
    <location>
        <begin position="305"/>
        <end position="325"/>
    </location>
</feature>
<evidence type="ECO:0000256" key="6">
    <source>
        <dbReference type="ARBA" id="ARBA00022989"/>
    </source>
</evidence>
<evidence type="ECO:0000256" key="3">
    <source>
        <dbReference type="ARBA" id="ARBA00007520"/>
    </source>
</evidence>
<dbReference type="InterPro" id="IPR036259">
    <property type="entry name" value="MFS_trans_sf"/>
</dbReference>
<organism evidence="10">
    <name type="scientific">Hellea balneolensis</name>
    <dbReference type="NCBI Taxonomy" id="287478"/>
    <lineage>
        <taxon>Bacteria</taxon>
        <taxon>Pseudomonadati</taxon>
        <taxon>Pseudomonadota</taxon>
        <taxon>Alphaproteobacteria</taxon>
        <taxon>Maricaulales</taxon>
        <taxon>Robiginitomaculaceae</taxon>
        <taxon>Hellea</taxon>
    </lineage>
</organism>
<dbReference type="PANTHER" id="PTHR23504:SF15">
    <property type="entry name" value="MAJOR FACILITATOR SUPERFAMILY (MFS) PROFILE DOMAIN-CONTAINING PROTEIN"/>
    <property type="match status" value="1"/>
</dbReference>
<keyword evidence="6 8" id="KW-1133">Transmembrane helix</keyword>
<feature type="domain" description="Major facilitator superfamily (MFS) profile" evidence="9">
    <location>
        <begin position="7"/>
        <end position="402"/>
    </location>
</feature>
<gene>
    <name evidence="10" type="ORF">ENJ42_01065</name>
</gene>
<dbReference type="AlphaFoldDB" id="A0A7C5QV73"/>
<dbReference type="GO" id="GO:0016020">
    <property type="term" value="C:membrane"/>
    <property type="evidence" value="ECO:0007669"/>
    <property type="project" value="UniProtKB-SubCell"/>
</dbReference>
<name>A0A7C5QV73_9PROT</name>
<comment type="subcellular location">
    <subcellularLocation>
        <location evidence="2">Membrane</location>
        <topology evidence="2">Multi-pass membrane protein</topology>
    </subcellularLocation>
</comment>
<feature type="transmembrane region" description="Helical" evidence="8">
    <location>
        <begin position="7"/>
        <end position="29"/>
    </location>
</feature>
<evidence type="ECO:0000256" key="1">
    <source>
        <dbReference type="ARBA" id="ARBA00003279"/>
    </source>
</evidence>
<feature type="transmembrane region" description="Helical" evidence="8">
    <location>
        <begin position="278"/>
        <end position="299"/>
    </location>
</feature>
<dbReference type="InterPro" id="IPR020846">
    <property type="entry name" value="MFS_dom"/>
</dbReference>
<feature type="transmembrane region" description="Helical" evidence="8">
    <location>
        <begin position="78"/>
        <end position="101"/>
    </location>
</feature>
<feature type="transmembrane region" description="Helical" evidence="8">
    <location>
        <begin position="252"/>
        <end position="271"/>
    </location>
</feature>
<dbReference type="InterPro" id="IPR001958">
    <property type="entry name" value="Tet-R_TetA/multi-R_MdtG-like"/>
</dbReference>
<dbReference type="PANTHER" id="PTHR23504">
    <property type="entry name" value="MAJOR FACILITATOR SUPERFAMILY DOMAIN-CONTAINING PROTEIN 10"/>
    <property type="match status" value="1"/>
</dbReference>
<reference evidence="10" key="1">
    <citation type="journal article" date="2020" name="mSystems">
        <title>Genome- and Community-Level Interaction Insights into Carbon Utilization and Element Cycling Functions of Hydrothermarchaeota in Hydrothermal Sediment.</title>
        <authorList>
            <person name="Zhou Z."/>
            <person name="Liu Y."/>
            <person name="Xu W."/>
            <person name="Pan J."/>
            <person name="Luo Z.H."/>
            <person name="Li M."/>
        </authorList>
    </citation>
    <scope>NUCLEOTIDE SEQUENCE [LARGE SCALE GENOMIC DNA]</scope>
    <source>
        <strain evidence="10">HyVt-485</strain>
    </source>
</reference>
<feature type="transmembrane region" description="Helical" evidence="8">
    <location>
        <begin position="49"/>
        <end position="66"/>
    </location>
</feature>
<protein>
    <submittedName>
        <fullName evidence="10">MFS transporter</fullName>
    </submittedName>
</protein>
<evidence type="ECO:0000256" key="7">
    <source>
        <dbReference type="ARBA" id="ARBA00023136"/>
    </source>
</evidence>
<dbReference type="PROSITE" id="PS00216">
    <property type="entry name" value="SUGAR_TRANSPORT_1"/>
    <property type="match status" value="1"/>
</dbReference>
<comment type="caution">
    <text evidence="10">The sequence shown here is derived from an EMBL/GenBank/DDBJ whole genome shotgun (WGS) entry which is preliminary data.</text>
</comment>
<feature type="transmembrane region" description="Helical" evidence="8">
    <location>
        <begin position="346"/>
        <end position="366"/>
    </location>
</feature>
<evidence type="ECO:0000256" key="5">
    <source>
        <dbReference type="ARBA" id="ARBA00022692"/>
    </source>
</evidence>
<evidence type="ECO:0000259" key="9">
    <source>
        <dbReference type="PROSITE" id="PS50850"/>
    </source>
</evidence>
<feature type="transmembrane region" description="Helical" evidence="8">
    <location>
        <begin position="164"/>
        <end position="189"/>
    </location>
</feature>
<dbReference type="InterPro" id="IPR011701">
    <property type="entry name" value="MFS"/>
</dbReference>
<dbReference type="GO" id="GO:0022857">
    <property type="term" value="F:transmembrane transporter activity"/>
    <property type="evidence" value="ECO:0007669"/>
    <property type="project" value="InterPro"/>
</dbReference>
<sequence length="404" mass="43335">MKQRTGALNFILIAVAIDAIGLGIIMPVLPELLTDLTGLKLNQAARHGGFLTLTYALMQFIFMPILGGLSDAFGRRKVLLLSLFCLGIDYLFMAVAPSIALLYLGRLISGATGATYSTANAYIADITEPDKRAQKFGMIGAAFGVGFVLGPAIGGLLGDLGPRVPFYVAAGISLANFAYGFFVLPETLAPGHRRSFSIRRSNPFGTFKSIFALPQLGGFLLVAFLLSFAGFVYPSTFAFYTSERYDWTPRDIGIALAAFGVASAVVQGWLIRITIPKLGLIWSGAIGILMNAAAYLGLAFSPNAFIAYMWMIPAALGGLGGPALMNLMSMRVDKSAQGELQGANGAVNGFAMLISPVMLTELFYYFADKDTQTYFPGAPFMLAGILTLLALFVFIWAVRQRPTR</sequence>
<feature type="transmembrane region" description="Helical" evidence="8">
    <location>
        <begin position="107"/>
        <end position="124"/>
    </location>
</feature>
<dbReference type="Gene3D" id="1.20.1250.20">
    <property type="entry name" value="MFS general substrate transporter like domains"/>
    <property type="match status" value="1"/>
</dbReference>
<dbReference type="CDD" id="cd17388">
    <property type="entry name" value="MFS_TetA"/>
    <property type="match status" value="1"/>
</dbReference>
<comment type="function">
    <text evidence="1">Resistance to tetracycline by an active tetracycline efflux. This is an energy-dependent process that decreases the accumulation of the antibiotic in whole cells. This protein functions as a metal-tetracycline/H(+) antiporter.</text>
</comment>
<feature type="transmembrane region" description="Helical" evidence="8">
    <location>
        <begin position="378"/>
        <end position="398"/>
    </location>
</feature>
<evidence type="ECO:0000313" key="10">
    <source>
        <dbReference type="EMBL" id="HHL42182.1"/>
    </source>
</evidence>
<evidence type="ECO:0000256" key="8">
    <source>
        <dbReference type="SAM" id="Phobius"/>
    </source>
</evidence>
<evidence type="ECO:0000256" key="2">
    <source>
        <dbReference type="ARBA" id="ARBA00004141"/>
    </source>
</evidence>
<keyword evidence="7 8" id="KW-0472">Membrane</keyword>
<dbReference type="PROSITE" id="PS50850">
    <property type="entry name" value="MFS"/>
    <property type="match status" value="1"/>
</dbReference>
<dbReference type="Proteomes" id="UP000885830">
    <property type="component" value="Unassembled WGS sequence"/>
</dbReference>
<dbReference type="Pfam" id="PF07690">
    <property type="entry name" value="MFS_1"/>
    <property type="match status" value="1"/>
</dbReference>
<feature type="transmembrane region" description="Helical" evidence="8">
    <location>
        <begin position="136"/>
        <end position="158"/>
    </location>
</feature>
<proteinExistence type="inferred from homology"/>
<comment type="similarity">
    <text evidence="3">Belongs to the major facilitator superfamily. TCR/Tet family.</text>
</comment>
<feature type="transmembrane region" description="Helical" evidence="8">
    <location>
        <begin position="210"/>
        <end position="232"/>
    </location>
</feature>
<dbReference type="SUPFAM" id="SSF103473">
    <property type="entry name" value="MFS general substrate transporter"/>
    <property type="match status" value="1"/>
</dbReference>
<keyword evidence="5 8" id="KW-0812">Transmembrane</keyword>
<evidence type="ECO:0000256" key="4">
    <source>
        <dbReference type="ARBA" id="ARBA00022448"/>
    </source>
</evidence>